<dbReference type="PANTHER" id="PTHR34068">
    <property type="entry name" value="UPF0145 PROTEIN YBJQ"/>
    <property type="match status" value="1"/>
</dbReference>
<dbReference type="EMBL" id="JACRWE010000003">
    <property type="protein sequence ID" value="MBC5996922.1"/>
    <property type="molecule type" value="Genomic_DNA"/>
</dbReference>
<comment type="similarity">
    <text evidence="1 2">Belongs to the UPF0145 family.</text>
</comment>
<dbReference type="InterPro" id="IPR002765">
    <property type="entry name" value="UPF0145_YbjQ-like"/>
</dbReference>
<dbReference type="HAMAP" id="MF_00338">
    <property type="entry name" value="UPF0145"/>
    <property type="match status" value="1"/>
</dbReference>
<keyword evidence="4" id="KW-1185">Reference proteome</keyword>
<evidence type="ECO:0000256" key="1">
    <source>
        <dbReference type="ARBA" id="ARBA00010751"/>
    </source>
</evidence>
<dbReference type="Pfam" id="PF01906">
    <property type="entry name" value="YbjQ_1"/>
    <property type="match status" value="1"/>
</dbReference>
<accession>A0ABR7JQ66</accession>
<name>A0ABR7JQ66_9FIRM</name>
<dbReference type="RefSeq" id="WP_153971613.1">
    <property type="nucleotide sequence ID" value="NZ_JACRWE010000003.1"/>
</dbReference>
<evidence type="ECO:0000313" key="3">
    <source>
        <dbReference type="EMBL" id="MBC5996922.1"/>
    </source>
</evidence>
<gene>
    <name evidence="3" type="ORF">H8923_09125</name>
</gene>
<organism evidence="3 4">
    <name type="scientific">Romboutsia faecis</name>
    <dbReference type="NCBI Taxonomy" id="2764597"/>
    <lineage>
        <taxon>Bacteria</taxon>
        <taxon>Bacillati</taxon>
        <taxon>Bacillota</taxon>
        <taxon>Clostridia</taxon>
        <taxon>Peptostreptococcales</taxon>
        <taxon>Peptostreptococcaceae</taxon>
        <taxon>Romboutsia</taxon>
    </lineage>
</organism>
<dbReference type="Gene3D" id="3.30.110.70">
    <property type="entry name" value="Hypothetical protein apc22750. Chain B"/>
    <property type="match status" value="1"/>
</dbReference>
<evidence type="ECO:0000256" key="2">
    <source>
        <dbReference type="HAMAP-Rule" id="MF_00338"/>
    </source>
</evidence>
<dbReference type="SUPFAM" id="SSF117782">
    <property type="entry name" value="YbjQ-like"/>
    <property type="match status" value="1"/>
</dbReference>
<dbReference type="InterPro" id="IPR035439">
    <property type="entry name" value="UPF0145_dom_sf"/>
</dbReference>
<protein>
    <recommendedName>
        <fullName evidence="2">UPF0145 protein H8923_09125</fullName>
    </recommendedName>
</protein>
<proteinExistence type="inferred from homology"/>
<dbReference type="Proteomes" id="UP000609849">
    <property type="component" value="Unassembled WGS sequence"/>
</dbReference>
<dbReference type="PANTHER" id="PTHR34068:SF2">
    <property type="entry name" value="UPF0145 PROTEIN SCO3412"/>
    <property type="match status" value="1"/>
</dbReference>
<sequence>MLIVTTDAIPGKNIIEVIGYVASGTVRSKNLGKDIGAGLKSLAGGELHSYTEMQNESRQIAIGRLVEQAEALNANAIVGLRLMSSSIMNSASEMVAYGTAVKIEE</sequence>
<comment type="caution">
    <text evidence="3">The sequence shown here is derived from an EMBL/GenBank/DDBJ whole genome shotgun (WGS) entry which is preliminary data.</text>
</comment>
<evidence type="ECO:0000313" key="4">
    <source>
        <dbReference type="Proteomes" id="UP000609849"/>
    </source>
</evidence>
<reference evidence="3 4" key="1">
    <citation type="submission" date="2020-08" db="EMBL/GenBank/DDBJ databases">
        <authorList>
            <person name="Liu C."/>
            <person name="Sun Q."/>
        </authorList>
    </citation>
    <scope>NUCLEOTIDE SEQUENCE [LARGE SCALE GENOMIC DNA]</scope>
    <source>
        <strain evidence="3 4">NSJ-18</strain>
    </source>
</reference>